<name>A0AAD8K8C0_TARER</name>
<dbReference type="EMBL" id="JAUHHV010000008">
    <property type="protein sequence ID" value="KAK1415947.1"/>
    <property type="molecule type" value="Genomic_DNA"/>
</dbReference>
<comment type="caution">
    <text evidence="2">The sequence shown here is derived from an EMBL/GenBank/DDBJ whole genome shotgun (WGS) entry which is preliminary data.</text>
</comment>
<gene>
    <name evidence="2" type="ORF">QVD17_31735</name>
</gene>
<evidence type="ECO:0000313" key="2">
    <source>
        <dbReference type="EMBL" id="KAK1415947.1"/>
    </source>
</evidence>
<dbReference type="Proteomes" id="UP001229421">
    <property type="component" value="Unassembled WGS sequence"/>
</dbReference>
<reference evidence="2" key="1">
    <citation type="journal article" date="2023" name="bioRxiv">
        <title>Improved chromosome-level genome assembly for marigold (Tagetes erecta).</title>
        <authorList>
            <person name="Jiang F."/>
            <person name="Yuan L."/>
            <person name="Wang S."/>
            <person name="Wang H."/>
            <person name="Xu D."/>
            <person name="Wang A."/>
            <person name="Fan W."/>
        </authorList>
    </citation>
    <scope>NUCLEOTIDE SEQUENCE</scope>
    <source>
        <strain evidence="2">WSJ</strain>
        <tissue evidence="2">Leaf</tissue>
    </source>
</reference>
<evidence type="ECO:0000313" key="3">
    <source>
        <dbReference type="Proteomes" id="UP001229421"/>
    </source>
</evidence>
<keyword evidence="3" id="KW-1185">Reference proteome</keyword>
<organism evidence="2 3">
    <name type="scientific">Tagetes erecta</name>
    <name type="common">African marigold</name>
    <dbReference type="NCBI Taxonomy" id="13708"/>
    <lineage>
        <taxon>Eukaryota</taxon>
        <taxon>Viridiplantae</taxon>
        <taxon>Streptophyta</taxon>
        <taxon>Embryophyta</taxon>
        <taxon>Tracheophyta</taxon>
        <taxon>Spermatophyta</taxon>
        <taxon>Magnoliopsida</taxon>
        <taxon>eudicotyledons</taxon>
        <taxon>Gunneridae</taxon>
        <taxon>Pentapetalae</taxon>
        <taxon>asterids</taxon>
        <taxon>campanulids</taxon>
        <taxon>Asterales</taxon>
        <taxon>Asteraceae</taxon>
        <taxon>Asteroideae</taxon>
        <taxon>Heliantheae alliance</taxon>
        <taxon>Tageteae</taxon>
        <taxon>Tagetes</taxon>
    </lineage>
</organism>
<protein>
    <submittedName>
        <fullName evidence="2">Uncharacterized protein</fullName>
    </submittedName>
</protein>
<accession>A0AAD8K8C0</accession>
<feature type="compositionally biased region" description="Acidic residues" evidence="1">
    <location>
        <begin position="125"/>
        <end position="134"/>
    </location>
</feature>
<dbReference type="AlphaFoldDB" id="A0AAD8K8C0"/>
<evidence type="ECO:0000256" key="1">
    <source>
        <dbReference type="SAM" id="MobiDB-lite"/>
    </source>
</evidence>
<feature type="region of interest" description="Disordered" evidence="1">
    <location>
        <begin position="118"/>
        <end position="147"/>
    </location>
</feature>
<sequence length="210" mass="24260">MASKYLYALRMLHKFFATLEILFIMREAILKEHDSSTLAERLSTYKNQVDRQTEYIMSKQREEEEEDDEVPESSSSSSSTVLDVVFKRLKTCWKWILKDLQKDDVNRPQAFRFSVLDPFLHHNEDDDDDDDDNEKPESSHDPPEGVENVAESFTVGDHECYIHIDDMKQAVGNKDVQDNPQDDDVVDNVQEAAREEDVAQLGGVEQNARC</sequence>
<proteinExistence type="predicted"/>